<dbReference type="OrthoDB" id="428577at2759"/>
<protein>
    <recommendedName>
        <fullName evidence="1">Iodothyronine deiodinase</fullName>
    </recommendedName>
</protein>
<evidence type="ECO:0000313" key="4">
    <source>
        <dbReference type="Proteomes" id="UP000663852"/>
    </source>
</evidence>
<dbReference type="EMBL" id="CAJNOJ010000142">
    <property type="protein sequence ID" value="CAF1189228.1"/>
    <property type="molecule type" value="Genomic_DNA"/>
</dbReference>
<comment type="similarity">
    <text evidence="1">Belongs to the iodothyronine deiodinase family.</text>
</comment>
<dbReference type="Pfam" id="PF00837">
    <property type="entry name" value="T4_deiodinase"/>
    <property type="match status" value="1"/>
</dbReference>
<dbReference type="GO" id="GO:0042403">
    <property type="term" value="P:thyroid hormone metabolic process"/>
    <property type="evidence" value="ECO:0007669"/>
    <property type="project" value="TreeGrafter"/>
</dbReference>
<dbReference type="GO" id="GO:0004800">
    <property type="term" value="F:thyroxine 5'-deiodinase activity"/>
    <property type="evidence" value="ECO:0007669"/>
    <property type="project" value="InterPro"/>
</dbReference>
<evidence type="ECO:0000313" key="3">
    <source>
        <dbReference type="EMBL" id="CAF1189228.1"/>
    </source>
</evidence>
<keyword evidence="1" id="KW-0712">Selenocysteine</keyword>
<organism evidence="3 4">
    <name type="scientific">Adineta ricciae</name>
    <name type="common">Rotifer</name>
    <dbReference type="NCBI Taxonomy" id="249248"/>
    <lineage>
        <taxon>Eukaryota</taxon>
        <taxon>Metazoa</taxon>
        <taxon>Spiralia</taxon>
        <taxon>Gnathifera</taxon>
        <taxon>Rotifera</taxon>
        <taxon>Eurotatoria</taxon>
        <taxon>Bdelloidea</taxon>
        <taxon>Adinetida</taxon>
        <taxon>Adinetidae</taxon>
        <taxon>Adineta</taxon>
    </lineage>
</organism>
<feature type="region of interest" description="Disordered" evidence="2">
    <location>
        <begin position="1"/>
        <end position="20"/>
    </location>
</feature>
<comment type="caution">
    <text evidence="3">The sequence shown here is derived from an EMBL/GenBank/DDBJ whole genome shotgun (WGS) entry which is preliminary data.</text>
</comment>
<sequence length="225" mass="25730">HEEEYIKNAKDRAEEDRSNAEHQMPNEFIQGAAITAETCPPSLAVRSALRLQFWIFYWKLERERVHLARTLPASLTAPGQPVPYTAKLIPVLTEDVNLLRDHTTENLPVISLRSLMKTGRYLVVNFDGWKFDGPNYSFIANHRDIQDRVDAVKTLIELAGIDQNDQIAVYSDTMDDHTNHIFRGWPEKLYVLSDGKVLYQGQNGPSGYSIPSVNYFLKNNILNEN</sequence>
<feature type="non-terminal residue" evidence="3">
    <location>
        <position position="1"/>
    </location>
</feature>
<keyword evidence="1" id="KW-0560">Oxidoreductase</keyword>
<evidence type="ECO:0000256" key="1">
    <source>
        <dbReference type="RuleBase" id="RU000676"/>
    </source>
</evidence>
<dbReference type="Proteomes" id="UP000663852">
    <property type="component" value="Unassembled WGS sequence"/>
</dbReference>
<reference evidence="3" key="1">
    <citation type="submission" date="2021-02" db="EMBL/GenBank/DDBJ databases">
        <authorList>
            <person name="Nowell W R."/>
        </authorList>
    </citation>
    <scope>NUCLEOTIDE SEQUENCE</scope>
</reference>
<dbReference type="PANTHER" id="PTHR11781:SF22">
    <property type="entry name" value="TYPE I IODOTHYRONINE DEIODINASE"/>
    <property type="match status" value="1"/>
</dbReference>
<dbReference type="Gene3D" id="3.40.30.10">
    <property type="entry name" value="Glutaredoxin"/>
    <property type="match status" value="1"/>
</dbReference>
<dbReference type="InterPro" id="IPR000643">
    <property type="entry name" value="Iodothyronine_deiodinase"/>
</dbReference>
<dbReference type="GO" id="GO:0042446">
    <property type="term" value="P:hormone biosynthetic process"/>
    <property type="evidence" value="ECO:0007669"/>
    <property type="project" value="UniProtKB-KW"/>
</dbReference>
<evidence type="ECO:0000256" key="2">
    <source>
        <dbReference type="SAM" id="MobiDB-lite"/>
    </source>
</evidence>
<gene>
    <name evidence="3" type="ORF">EDS130_LOCUS24702</name>
</gene>
<name>A0A814VHX8_ADIRI</name>
<comment type="function">
    <text evidence="1">Responsible for the deiodination of T4 (3,5,3',5'-tetraiodothyronine).</text>
</comment>
<dbReference type="PANTHER" id="PTHR11781">
    <property type="entry name" value="IODOTHYRONINE DEIODINASE"/>
    <property type="match status" value="1"/>
</dbReference>
<keyword evidence="1" id="KW-0893">Thyroid hormones biosynthesis</keyword>
<dbReference type="AlphaFoldDB" id="A0A814VHX8"/>
<accession>A0A814VHX8</accession>
<proteinExistence type="inferred from homology"/>